<name>Q2IHW5_ANADE</name>
<dbReference type="HOGENOM" id="CLU_1648601_0_0_7"/>
<organism evidence="1 2">
    <name type="scientific">Anaeromyxobacter dehalogenans (strain 2CP-C)</name>
    <dbReference type="NCBI Taxonomy" id="290397"/>
    <lineage>
        <taxon>Bacteria</taxon>
        <taxon>Pseudomonadati</taxon>
        <taxon>Myxococcota</taxon>
        <taxon>Myxococcia</taxon>
        <taxon>Myxococcales</taxon>
        <taxon>Cystobacterineae</taxon>
        <taxon>Anaeromyxobacteraceae</taxon>
        <taxon>Anaeromyxobacter</taxon>
    </lineage>
</organism>
<reference evidence="1 2" key="1">
    <citation type="submission" date="2006-01" db="EMBL/GenBank/DDBJ databases">
        <title>Complete sequence of Anaeromyxobacter dehalogenans 2CP-C.</title>
        <authorList>
            <consortium name="US DOE Joint Genome Institute"/>
            <person name="Copeland A."/>
            <person name="Lucas S."/>
            <person name="Lapidus A."/>
            <person name="Barry K."/>
            <person name="Detter J.C."/>
            <person name="Glavina T."/>
            <person name="Hammon N."/>
            <person name="Israni S."/>
            <person name="Pitluck S."/>
            <person name="Brettin T."/>
            <person name="Bruce D."/>
            <person name="Han C."/>
            <person name="Tapia R."/>
            <person name="Gilna P."/>
            <person name="Kiss H."/>
            <person name="Schmutz J."/>
            <person name="Larimer F."/>
            <person name="Land M."/>
            <person name="Kyrpides N."/>
            <person name="Anderson I."/>
            <person name="Sanford R.A."/>
            <person name="Ritalahti K.M."/>
            <person name="Thomas H.S."/>
            <person name="Kirby J.R."/>
            <person name="Zhulin I.B."/>
            <person name="Loeffler F.E."/>
            <person name="Richardson P."/>
        </authorList>
    </citation>
    <scope>NUCLEOTIDE SEQUENCE [LARGE SCALE GENOMIC DNA]</scope>
    <source>
        <strain evidence="1 2">2CP-C</strain>
    </source>
</reference>
<dbReference type="Proteomes" id="UP000001935">
    <property type="component" value="Chromosome"/>
</dbReference>
<gene>
    <name evidence="1" type="ordered locus">Adeh_1468</name>
</gene>
<dbReference type="KEGG" id="ade:Adeh_1468"/>
<dbReference type="EMBL" id="CP000251">
    <property type="protein sequence ID" value="ABC81241.1"/>
    <property type="molecule type" value="Genomic_DNA"/>
</dbReference>
<sequence>MVRLLYQCCGRGWDFCAAGCEQATTRRARLWAAGSRSRWAPSRSAGGRVARTCAAEVERIRDAATLRVGTTRTSGAGMTVSSQWHGDEDPIDLVVHEVGGQWILASWSDDLGAWLHLLDDNVQHPEATLEALAADPRVKKYATARDAEDAAAQILGWDTE</sequence>
<proteinExistence type="predicted"/>
<protein>
    <submittedName>
        <fullName evidence="1">Uncharacterized protein</fullName>
    </submittedName>
</protein>
<evidence type="ECO:0000313" key="1">
    <source>
        <dbReference type="EMBL" id="ABC81241.1"/>
    </source>
</evidence>
<accession>Q2IHW5</accession>
<evidence type="ECO:0000313" key="2">
    <source>
        <dbReference type="Proteomes" id="UP000001935"/>
    </source>
</evidence>
<dbReference type="AlphaFoldDB" id="Q2IHW5"/>